<feature type="transmembrane region" description="Helical" evidence="11">
    <location>
        <begin position="215"/>
        <end position="235"/>
    </location>
</feature>
<keyword evidence="3" id="KW-0813">Transport</keyword>
<keyword evidence="7 11" id="KW-1133">Transmembrane helix</keyword>
<keyword evidence="10" id="KW-0407">Ion channel</keyword>
<dbReference type="InterPro" id="IPR006202">
    <property type="entry name" value="Neur_chan_lig-bd"/>
</dbReference>
<dbReference type="Pfam" id="PF02931">
    <property type="entry name" value="Neur_chan_LBD"/>
    <property type="match status" value="1"/>
</dbReference>
<dbReference type="InterPro" id="IPR036719">
    <property type="entry name" value="Neuro-gated_channel_TM_sf"/>
</dbReference>
<dbReference type="Proteomes" id="UP000887572">
    <property type="component" value="Unplaced"/>
</dbReference>
<keyword evidence="6" id="KW-0732">Signal</keyword>
<dbReference type="Gene3D" id="1.20.58.390">
    <property type="entry name" value="Neurotransmitter-gated ion-channel transmembrane domain"/>
    <property type="match status" value="1"/>
</dbReference>
<keyword evidence="14" id="KW-1185">Reference proteome</keyword>
<evidence type="ECO:0000256" key="10">
    <source>
        <dbReference type="ARBA" id="ARBA00023303"/>
    </source>
</evidence>
<feature type="domain" description="Neurotransmitter-gated ion-channel transmembrane" evidence="13">
    <location>
        <begin position="101"/>
        <end position="186"/>
    </location>
</feature>
<evidence type="ECO:0000256" key="3">
    <source>
        <dbReference type="ARBA" id="ARBA00022448"/>
    </source>
</evidence>
<name>A0A914I6C1_GLORO</name>
<keyword evidence="9 11" id="KW-0472">Membrane</keyword>
<feature type="domain" description="Neurotransmitter-gated ion-channel ligand-binding" evidence="12">
    <location>
        <begin position="4"/>
        <end position="62"/>
    </location>
</feature>
<dbReference type="WBParaSite" id="Gr19_v10_g7307.t1">
    <property type="protein sequence ID" value="Gr19_v10_g7307.t1"/>
    <property type="gene ID" value="Gr19_v10_g7307"/>
</dbReference>
<evidence type="ECO:0000256" key="4">
    <source>
        <dbReference type="ARBA" id="ARBA00022475"/>
    </source>
</evidence>
<evidence type="ECO:0000259" key="13">
    <source>
        <dbReference type="Pfam" id="PF02932"/>
    </source>
</evidence>
<evidence type="ECO:0000256" key="6">
    <source>
        <dbReference type="ARBA" id="ARBA00022729"/>
    </source>
</evidence>
<evidence type="ECO:0000313" key="14">
    <source>
        <dbReference type="Proteomes" id="UP000887572"/>
    </source>
</evidence>
<dbReference type="Gene3D" id="2.70.170.10">
    <property type="entry name" value="Neurotransmitter-gated ion-channel ligand-binding domain"/>
    <property type="match status" value="1"/>
</dbReference>
<comment type="subcellular location">
    <subcellularLocation>
        <location evidence="2">Cell membrane</location>
    </subcellularLocation>
    <subcellularLocation>
        <location evidence="1">Membrane</location>
        <topology evidence="1">Multi-pass membrane protein</topology>
    </subcellularLocation>
</comment>
<keyword evidence="8" id="KW-0406">Ion transport</keyword>
<dbReference type="InterPro" id="IPR036734">
    <property type="entry name" value="Neur_chan_lig-bd_sf"/>
</dbReference>
<organism evidence="14 15">
    <name type="scientific">Globodera rostochiensis</name>
    <name type="common">Golden nematode worm</name>
    <name type="synonym">Heterodera rostochiensis</name>
    <dbReference type="NCBI Taxonomy" id="31243"/>
    <lineage>
        <taxon>Eukaryota</taxon>
        <taxon>Metazoa</taxon>
        <taxon>Ecdysozoa</taxon>
        <taxon>Nematoda</taxon>
        <taxon>Chromadorea</taxon>
        <taxon>Rhabditida</taxon>
        <taxon>Tylenchina</taxon>
        <taxon>Tylenchomorpha</taxon>
        <taxon>Tylenchoidea</taxon>
        <taxon>Heteroderidae</taxon>
        <taxon>Heteroderinae</taxon>
        <taxon>Globodera</taxon>
    </lineage>
</organism>
<evidence type="ECO:0000256" key="2">
    <source>
        <dbReference type="ARBA" id="ARBA00004236"/>
    </source>
</evidence>
<evidence type="ECO:0000256" key="8">
    <source>
        <dbReference type="ARBA" id="ARBA00023065"/>
    </source>
</evidence>
<dbReference type="InterPro" id="IPR018000">
    <property type="entry name" value="Neurotransmitter_ion_chnl_CS"/>
</dbReference>
<dbReference type="SUPFAM" id="SSF90112">
    <property type="entry name" value="Neurotransmitter-gated ion-channel transmembrane pore"/>
    <property type="match status" value="1"/>
</dbReference>
<evidence type="ECO:0000256" key="7">
    <source>
        <dbReference type="ARBA" id="ARBA00022989"/>
    </source>
</evidence>
<dbReference type="InterPro" id="IPR006029">
    <property type="entry name" value="Neurotrans-gated_channel_TM"/>
</dbReference>
<dbReference type="GO" id="GO:0004888">
    <property type="term" value="F:transmembrane signaling receptor activity"/>
    <property type="evidence" value="ECO:0007669"/>
    <property type="project" value="InterPro"/>
</dbReference>
<dbReference type="AlphaFoldDB" id="A0A914I6C1"/>
<sequence length="258" mass="29979">MNFSCRITLLPDCQMNFCNFPHDTQRCSLYISSIAHPKSMLDFHWEPRPILFPRRVSLPDLRIKKIADTICQLPGKLIPSSCLALTFVLKRDSARYVAERYMPSILAMLFSWVAPYVPYNYEEVRIITPITVLLTLVQMEKGNQEVITSYLTSLDIWFVVIKAFTVLSLVESLAVMAYIKKGRAVESEAQRAPNEYRRELLQAEVKRIERLYHRLDHLSMALSPLAFILFMLYYVHFVAQRDGRSCVERHAEDGRMPL</sequence>
<evidence type="ECO:0000313" key="15">
    <source>
        <dbReference type="WBParaSite" id="Gr19_v10_g7307.t1"/>
    </source>
</evidence>
<evidence type="ECO:0000256" key="1">
    <source>
        <dbReference type="ARBA" id="ARBA00004141"/>
    </source>
</evidence>
<dbReference type="InterPro" id="IPR006028">
    <property type="entry name" value="GABAA/Glycine_rcpt"/>
</dbReference>
<keyword evidence="5 11" id="KW-0812">Transmembrane</keyword>
<dbReference type="Pfam" id="PF02932">
    <property type="entry name" value="Neur_chan_memb"/>
    <property type="match status" value="1"/>
</dbReference>
<dbReference type="GO" id="GO:0005230">
    <property type="term" value="F:extracellular ligand-gated monoatomic ion channel activity"/>
    <property type="evidence" value="ECO:0007669"/>
    <property type="project" value="InterPro"/>
</dbReference>
<dbReference type="GO" id="GO:0005886">
    <property type="term" value="C:plasma membrane"/>
    <property type="evidence" value="ECO:0007669"/>
    <property type="project" value="UniProtKB-SubCell"/>
</dbReference>
<dbReference type="PROSITE" id="PS00236">
    <property type="entry name" value="NEUROTR_ION_CHANNEL"/>
    <property type="match status" value="1"/>
</dbReference>
<evidence type="ECO:0000256" key="5">
    <source>
        <dbReference type="ARBA" id="ARBA00022692"/>
    </source>
</evidence>
<dbReference type="InterPro" id="IPR038050">
    <property type="entry name" value="Neuro_actylchol_rec"/>
</dbReference>
<keyword evidence="4" id="KW-1003">Cell membrane</keyword>
<evidence type="ECO:0000256" key="9">
    <source>
        <dbReference type="ARBA" id="ARBA00023136"/>
    </source>
</evidence>
<reference evidence="15" key="1">
    <citation type="submission" date="2022-11" db="UniProtKB">
        <authorList>
            <consortium name="WormBaseParasite"/>
        </authorList>
    </citation>
    <scope>IDENTIFICATION</scope>
</reference>
<dbReference type="SUPFAM" id="SSF63712">
    <property type="entry name" value="Nicotinic receptor ligand binding domain-like"/>
    <property type="match status" value="1"/>
</dbReference>
<dbReference type="InterPro" id="IPR006201">
    <property type="entry name" value="Neur_channel"/>
</dbReference>
<dbReference type="PRINTS" id="PR00253">
    <property type="entry name" value="GABAARECEPTR"/>
</dbReference>
<proteinExistence type="predicted"/>
<protein>
    <submittedName>
        <fullName evidence="15">Neurotransmitter-gated ion-channel ligand-binding domain-containing protein</fullName>
    </submittedName>
</protein>
<evidence type="ECO:0000256" key="11">
    <source>
        <dbReference type="SAM" id="Phobius"/>
    </source>
</evidence>
<dbReference type="PANTHER" id="PTHR18945">
    <property type="entry name" value="NEUROTRANSMITTER GATED ION CHANNEL"/>
    <property type="match status" value="1"/>
</dbReference>
<accession>A0A914I6C1</accession>
<evidence type="ECO:0000259" key="12">
    <source>
        <dbReference type="Pfam" id="PF02931"/>
    </source>
</evidence>